<dbReference type="EMBL" id="BPRA01000002">
    <property type="protein sequence ID" value="GJE54039.1"/>
    <property type="molecule type" value="Genomic_DNA"/>
</dbReference>
<gene>
    <name evidence="2" type="ORF">EKPJFOCH_0511</name>
</gene>
<protein>
    <recommendedName>
        <fullName evidence="1">Aspartate/glutamate/uridylate kinase domain-containing protein</fullName>
    </recommendedName>
</protein>
<dbReference type="Gene3D" id="3.40.1160.10">
    <property type="entry name" value="Acetylglutamate kinase-like"/>
    <property type="match status" value="1"/>
</dbReference>
<dbReference type="SUPFAM" id="SSF53633">
    <property type="entry name" value="Carbamate kinase-like"/>
    <property type="match status" value="1"/>
</dbReference>
<keyword evidence="3" id="KW-1185">Reference proteome</keyword>
<dbReference type="Pfam" id="PF00696">
    <property type="entry name" value="AA_kinase"/>
    <property type="match status" value="1"/>
</dbReference>
<reference evidence="2" key="2">
    <citation type="submission" date="2021-08" db="EMBL/GenBank/DDBJ databases">
        <authorList>
            <person name="Tani A."/>
            <person name="Ola A."/>
            <person name="Ogura Y."/>
            <person name="Katsura K."/>
            <person name="Hayashi T."/>
        </authorList>
    </citation>
    <scope>NUCLEOTIDE SEQUENCE</scope>
    <source>
        <strain evidence="2">DSM 23674</strain>
    </source>
</reference>
<accession>A0ABQ4TGV6</accession>
<feature type="domain" description="Aspartate/glutamate/uridylate kinase" evidence="1">
    <location>
        <begin position="8"/>
        <end position="79"/>
    </location>
</feature>
<dbReference type="Proteomes" id="UP001055101">
    <property type="component" value="Unassembled WGS sequence"/>
</dbReference>
<comment type="caution">
    <text evidence="2">The sequence shown here is derived from an EMBL/GenBank/DDBJ whole genome shotgun (WGS) entry which is preliminary data.</text>
</comment>
<evidence type="ECO:0000313" key="2">
    <source>
        <dbReference type="EMBL" id="GJE54039.1"/>
    </source>
</evidence>
<proteinExistence type="predicted"/>
<dbReference type="InterPro" id="IPR036393">
    <property type="entry name" value="AceGlu_kinase-like_sf"/>
</dbReference>
<reference evidence="2" key="1">
    <citation type="journal article" date="2021" name="Front. Microbiol.">
        <title>Comprehensive Comparative Genomics and Phenotyping of Methylobacterium Species.</title>
        <authorList>
            <person name="Alessa O."/>
            <person name="Ogura Y."/>
            <person name="Fujitani Y."/>
            <person name="Takami H."/>
            <person name="Hayashi T."/>
            <person name="Sahin N."/>
            <person name="Tani A."/>
        </authorList>
    </citation>
    <scope>NUCLEOTIDE SEQUENCE</scope>
    <source>
        <strain evidence="2">DSM 23674</strain>
    </source>
</reference>
<evidence type="ECO:0000313" key="3">
    <source>
        <dbReference type="Proteomes" id="UP001055101"/>
    </source>
</evidence>
<dbReference type="InterPro" id="IPR001048">
    <property type="entry name" value="Asp/Glu/Uridylate_kinase"/>
</dbReference>
<sequence>MAAPGPVSVVKVGGSLLADAPRLHSVLARLADGAEGRAVIVPGGGPFAEAVRTSQAALGYSDALAHRLALDAMGRMAEVFCEIAPRLAIVHSVEAAAAHEAPCLWAPAALRAGHPGIPESWDVTSDSLALWLAAALGATRCLLLKSAPCPAGASPEALARLGLVDRAFPDFARRFSGEIFLQGPDLPLQDAAA</sequence>
<dbReference type="RefSeq" id="WP_147817061.1">
    <property type="nucleotide sequence ID" value="NZ_BPRA01000002.1"/>
</dbReference>
<organism evidence="2 3">
    <name type="scientific">Methylobacterium thuringiense</name>
    <dbReference type="NCBI Taxonomy" id="1003091"/>
    <lineage>
        <taxon>Bacteria</taxon>
        <taxon>Pseudomonadati</taxon>
        <taxon>Pseudomonadota</taxon>
        <taxon>Alphaproteobacteria</taxon>
        <taxon>Hyphomicrobiales</taxon>
        <taxon>Methylobacteriaceae</taxon>
        <taxon>Methylobacterium</taxon>
    </lineage>
</organism>
<evidence type="ECO:0000259" key="1">
    <source>
        <dbReference type="Pfam" id="PF00696"/>
    </source>
</evidence>
<name>A0ABQ4TGV6_9HYPH</name>